<feature type="compositionally biased region" description="Basic and acidic residues" evidence="1">
    <location>
        <begin position="46"/>
        <end position="55"/>
    </location>
</feature>
<feature type="compositionally biased region" description="Low complexity" evidence="1">
    <location>
        <begin position="651"/>
        <end position="665"/>
    </location>
</feature>
<name>A0AAW0F690_9TRYP</name>
<feature type="compositionally biased region" description="Low complexity" evidence="1">
    <location>
        <begin position="838"/>
        <end position="853"/>
    </location>
</feature>
<feature type="compositionally biased region" description="Basic residues" evidence="1">
    <location>
        <begin position="1779"/>
        <end position="1789"/>
    </location>
</feature>
<feature type="region of interest" description="Disordered" evidence="1">
    <location>
        <begin position="1634"/>
        <end position="1718"/>
    </location>
</feature>
<evidence type="ECO:0000313" key="2">
    <source>
        <dbReference type="EMBL" id="KAK7200825.1"/>
    </source>
</evidence>
<feature type="compositionally biased region" description="Basic and acidic residues" evidence="1">
    <location>
        <begin position="666"/>
        <end position="683"/>
    </location>
</feature>
<organism evidence="2 3">
    <name type="scientific">Novymonas esmeraldas</name>
    <dbReference type="NCBI Taxonomy" id="1808958"/>
    <lineage>
        <taxon>Eukaryota</taxon>
        <taxon>Discoba</taxon>
        <taxon>Euglenozoa</taxon>
        <taxon>Kinetoplastea</taxon>
        <taxon>Metakinetoplastina</taxon>
        <taxon>Trypanosomatida</taxon>
        <taxon>Trypanosomatidae</taxon>
        <taxon>Novymonas</taxon>
    </lineage>
</organism>
<feature type="region of interest" description="Disordered" evidence="1">
    <location>
        <begin position="1"/>
        <end position="110"/>
    </location>
</feature>
<keyword evidence="3" id="KW-1185">Reference proteome</keyword>
<feature type="compositionally biased region" description="Low complexity" evidence="1">
    <location>
        <begin position="1106"/>
        <end position="1123"/>
    </location>
</feature>
<feature type="compositionally biased region" description="Basic and acidic residues" evidence="1">
    <location>
        <begin position="2185"/>
        <end position="2200"/>
    </location>
</feature>
<feature type="compositionally biased region" description="Acidic residues" evidence="1">
    <location>
        <begin position="378"/>
        <end position="387"/>
    </location>
</feature>
<feature type="compositionally biased region" description="Polar residues" evidence="1">
    <location>
        <begin position="2201"/>
        <end position="2212"/>
    </location>
</feature>
<comment type="caution">
    <text evidence="2">The sequence shown here is derived from an EMBL/GenBank/DDBJ whole genome shotgun (WGS) entry which is preliminary data.</text>
</comment>
<feature type="compositionally biased region" description="Low complexity" evidence="1">
    <location>
        <begin position="22"/>
        <end position="37"/>
    </location>
</feature>
<proteinExistence type="predicted"/>
<feature type="compositionally biased region" description="Pro residues" evidence="1">
    <location>
        <begin position="2213"/>
        <end position="2228"/>
    </location>
</feature>
<feature type="compositionally biased region" description="Low complexity" evidence="1">
    <location>
        <begin position="810"/>
        <end position="820"/>
    </location>
</feature>
<feature type="compositionally biased region" description="Basic and acidic residues" evidence="1">
    <location>
        <begin position="318"/>
        <end position="328"/>
    </location>
</feature>
<feature type="compositionally biased region" description="Acidic residues" evidence="1">
    <location>
        <begin position="258"/>
        <end position="279"/>
    </location>
</feature>
<feature type="compositionally biased region" description="Basic residues" evidence="1">
    <location>
        <begin position="572"/>
        <end position="584"/>
    </location>
</feature>
<feature type="compositionally biased region" description="Basic residues" evidence="1">
    <location>
        <begin position="360"/>
        <end position="369"/>
    </location>
</feature>
<dbReference type="EMBL" id="JAECZO010000008">
    <property type="protein sequence ID" value="KAK7200825.1"/>
    <property type="molecule type" value="Genomic_DNA"/>
</dbReference>
<feature type="compositionally biased region" description="Basic residues" evidence="1">
    <location>
        <begin position="1701"/>
        <end position="1716"/>
    </location>
</feature>
<feature type="compositionally biased region" description="Pro residues" evidence="1">
    <location>
        <begin position="1044"/>
        <end position="1054"/>
    </location>
</feature>
<feature type="compositionally biased region" description="Basic and acidic residues" evidence="1">
    <location>
        <begin position="2032"/>
        <end position="2044"/>
    </location>
</feature>
<feature type="compositionally biased region" description="Low complexity" evidence="1">
    <location>
        <begin position="996"/>
        <end position="1030"/>
    </location>
</feature>
<feature type="compositionally biased region" description="Pro residues" evidence="1">
    <location>
        <begin position="1854"/>
        <end position="1868"/>
    </location>
</feature>
<feature type="compositionally biased region" description="Basic residues" evidence="1">
    <location>
        <begin position="1834"/>
        <end position="1850"/>
    </location>
</feature>
<feature type="compositionally biased region" description="Basic and acidic residues" evidence="1">
    <location>
        <begin position="506"/>
        <end position="517"/>
    </location>
</feature>
<feature type="region of interest" description="Disordered" evidence="1">
    <location>
        <begin position="1461"/>
        <end position="1525"/>
    </location>
</feature>
<accession>A0AAW0F690</accession>
<feature type="compositionally biased region" description="Basic and acidic residues" evidence="1">
    <location>
        <begin position="780"/>
        <end position="793"/>
    </location>
</feature>
<feature type="compositionally biased region" description="Low complexity" evidence="1">
    <location>
        <begin position="2047"/>
        <end position="2060"/>
    </location>
</feature>
<gene>
    <name evidence="2" type="ORF">NESM_000140900</name>
</gene>
<evidence type="ECO:0000256" key="1">
    <source>
        <dbReference type="SAM" id="MobiDB-lite"/>
    </source>
</evidence>
<feature type="compositionally biased region" description="Basic residues" evidence="1">
    <location>
        <begin position="1092"/>
        <end position="1105"/>
    </location>
</feature>
<sequence>MNGSAPRLPRLGGHRSSPPRKTATTASPAPVSPAPSSRVGQAHIAHAVERADPTRIDVGYDDDGIPLASRRSSTLSRGTGSGSAAAAASSSSSRRSSAARTNSAAEGWRAQVKEEVLHGQLLRPGSPDAAAAIPREELYNALDDEEADTAALYAGVAGTPTRDGSAGGTTYPYQRFPVMVPANSNHVRGAVPPIPVTSAIAVPTSPVSVSSSIATDTPRSILRQPGAASDKTPRSGRRRISFVGVSPPRPDETRGGGGDDDSGEGDDDSGEGGSDEYESAEPSLRYDTEPTPGPTTATPPRHARTVRNRASPSPDGTRGSRESSEGGTRRAASPSPHPAQQRAAAATAVVASLSPERSGLAHHHGHRRAAVPTAPPPPEEEEDDVTLDLEAPLPPPPPQQQHRSRAAPPQTRDEVRHRAHSPSTAAAGNDDDVLTQPHNRSERGRGSAESAQVVRRPPPRQRWPSDAYLDDPPTETSETRRERLDPEDDMGSSSSSSYATPPRCETSLDKPHSEGLRRPVARSDPASPSPAPAAPARTEASLPLPPSPTVSPSGRLPLRRRSNSSASEGREHAHHNSRGSRSRSRSSSDGGGSVQRHSRAGSLSPPSLTQLGDTSEPMLSSSRTTAEPRGHHREHRRSPRRGAGAVGGGSPAESSSSLSPSPSRSGDTRECAERRRSSTREDTAPAPAPRDASHSPMPGQAPSTITDRSSGPSMMDDTSASLSAVAGSQSRRTTSPTRGQHNGVAQVRVRPPRRSDAVEDAPPVYVDALLRERRHRHERARQEAPPHLDRHAPEAPATDLERRHTRRRSSASSGTAAGQRLASLVPVSLRDVMTQHNSPAAAPSATSSPTLSSGGVPADDLVWDADTPVSRAGSLSSPPVSLRSSSATALRTPGGHKVLRKKLVVVVRRKKSGAAPSSDDAVMQLSLLPFNSGAAAATAAGAGPAPALEKLIDHVEPRRHSTATSSPRADAVPVAEDTTLGSDDVSEEGRQRFRRALSGLSSRSVSPRTSVSPSAVTMARQTRSTRTARSPQERSDGSTDSRPPAGPPRTPPPRGGGVTAAAAAAVQRRAAQGSSPGSDDATSLRRSDAAHSHHWSRRRHRHRSRASNAAAAAPAPSSSLAGAPYRATQNDEFYGAADMARDVAALLPPPSQERVGITAMSAHLLPRLVLRPQRHLHSNVDAGQRTDAAWSDQEEEDGGEAALLVSDRAGSEHPPHRLLLQQHSAATQTDRAAAGVAVVTGSTRAGMPLLAATPIHRVPLADTAAPATSSAAVAPQPRLGHDADTVVAAAAAEAPESFVKRGVTLSAADATPHPAYVPPLSITSLHMAAGAAPGAPYAAAAAAAVPLYVPPLTVDSVSHLSLEWQSTLRERSGKARNAALEQFLIASAEAGAAASATAAVSPPLCIAGPTADEPRQRTWPPAPAQHGLAADEFYGQPVDHHAVRTGVPLAAYALSPPRVESQSLAAARGDVRQPQSAAAPRTAPAPPQSGVLVEAAARHTAAAGQRRSHDRRASASLRRRASATGHPLTETFDVVATAASTAERGGHAVDAPHTAVTALTQPPAPLAVAAAHADEAQESKSRRRESPQRSRSRSRSDGGSKGDRRRRRHRSATRERAASCFSVVEPATEVCASPSAVQREAHHRKHRSRRSPSLPSATEPSRSHGARRGVSARADKVKQSKHHRHRHRSDSSGAGEEKGRRGGHAGRQHRSRHNVAHSRDVAVFDAIVHALDGDEEDSDVDSDLTTSMEFQLSRLRRRREAAAAAAALVTPAAASTPSRHTRREAKARRREVAARLTDGESHRSRSATEKTKAISSKAAETQRSGAARHGDAAHRRHGRHEKKRKEHRRATSPEKPPPLPPPPPPPAAPRSHTLRGAAAADVGDTDPTFVSAAPYSASASRYRRTAVADDDDDAPPHSRYASSPPQYSRHGSVYSGPAAEDTALDQARRRAAAHTGAASDATYERYRRRSHDASPLHDVGTYATSAFSTARWADTSRRAFPPAPSTAGDRATRTPMRFRSFSDAGRHRPSTRWHDYVREAERDGGTSTPSSPPHSRASPSVAQRWRSSGGSGSSSVAHDASPTYSAMRASPAWQPTQRLDDVDDFTPRWRYFNDDRGDPRTGGAGDAWYAASAATRLGRRRSRSPGAADHVQTARPSPHQGRSTARRPGQRGGEDDPLVFTPLHDGADARTPESDHDTRQTRPFTAHSTQRTRPPPPPPSPPPPPPPTSSWKAAVPEEGVYAALSRSDALPIVTEHTVVDAVAAERFAKDVEEVVAALQRYATSQ</sequence>
<reference evidence="2 3" key="1">
    <citation type="journal article" date="2021" name="MBio">
        <title>A New Model Trypanosomatid, Novymonas esmeraldas: Genomic Perception of Its 'Candidatus Pandoraea novymonadis' Endosymbiont.</title>
        <authorList>
            <person name="Zakharova A."/>
            <person name="Saura A."/>
            <person name="Butenko A."/>
            <person name="Podesvova L."/>
            <person name="Warmusova S."/>
            <person name="Kostygov A.Y."/>
            <person name="Nenarokova A."/>
            <person name="Lukes J."/>
            <person name="Opperdoes F.R."/>
            <person name="Yurchenko V."/>
        </authorList>
    </citation>
    <scope>NUCLEOTIDE SEQUENCE [LARGE SCALE GENOMIC DNA]</scope>
    <source>
        <strain evidence="2 3">E262AT.01</strain>
    </source>
</reference>
<feature type="region of interest" description="Disordered" evidence="1">
    <location>
        <begin position="205"/>
        <end position="893"/>
    </location>
</feature>
<dbReference type="Proteomes" id="UP001430356">
    <property type="component" value="Unassembled WGS sequence"/>
</dbReference>
<feature type="compositionally biased region" description="Polar residues" evidence="1">
    <location>
        <begin position="604"/>
        <end position="625"/>
    </location>
</feature>
<protein>
    <submittedName>
        <fullName evidence="2">Uncharacterized protein</fullName>
    </submittedName>
</protein>
<feature type="compositionally biased region" description="Basic and acidic residues" evidence="1">
    <location>
        <begin position="2105"/>
        <end position="2119"/>
    </location>
</feature>
<feature type="compositionally biased region" description="Basic residues" evidence="1">
    <location>
        <begin position="1679"/>
        <end position="1688"/>
    </location>
</feature>
<feature type="region of interest" description="Disordered" evidence="1">
    <location>
        <begin position="1767"/>
        <end position="1978"/>
    </location>
</feature>
<feature type="compositionally biased region" description="Low complexity" evidence="1">
    <location>
        <begin position="329"/>
        <end position="352"/>
    </location>
</feature>
<feature type="compositionally biased region" description="Polar residues" evidence="1">
    <location>
        <begin position="701"/>
        <end position="740"/>
    </location>
</feature>
<feature type="compositionally biased region" description="Basic residues" evidence="1">
    <location>
        <begin position="630"/>
        <end position="640"/>
    </location>
</feature>
<feature type="compositionally biased region" description="Low complexity" evidence="1">
    <location>
        <begin position="1472"/>
        <end position="1482"/>
    </location>
</feature>
<feature type="compositionally biased region" description="Basic residues" evidence="1">
    <location>
        <begin position="1641"/>
        <end position="1650"/>
    </location>
</feature>
<feature type="compositionally biased region" description="Basic and acidic residues" evidence="1">
    <location>
        <begin position="1082"/>
        <end position="1091"/>
    </location>
</feature>
<feature type="compositionally biased region" description="Basic and acidic residues" evidence="1">
    <location>
        <begin position="1572"/>
        <end position="1602"/>
    </location>
</feature>
<feature type="compositionally biased region" description="Low complexity" evidence="1">
    <location>
        <begin position="874"/>
        <end position="886"/>
    </location>
</feature>
<feature type="compositionally biased region" description="Basic and acidic residues" evidence="1">
    <location>
        <begin position="1790"/>
        <end position="1812"/>
    </location>
</feature>
<feature type="compositionally biased region" description="Low complexity" evidence="1">
    <location>
        <begin position="205"/>
        <end position="215"/>
    </location>
</feature>
<feature type="region of interest" description="Disordered" evidence="1">
    <location>
        <begin position="957"/>
        <end position="1123"/>
    </location>
</feature>
<feature type="compositionally biased region" description="Low complexity" evidence="1">
    <location>
        <begin position="68"/>
        <end position="105"/>
    </location>
</feature>
<feature type="region of interest" description="Disordered" evidence="1">
    <location>
        <begin position="1567"/>
        <end position="1618"/>
    </location>
</feature>
<feature type="compositionally biased region" description="Low complexity" evidence="1">
    <location>
        <begin position="1890"/>
        <end position="1900"/>
    </location>
</feature>
<feature type="region of interest" description="Disordered" evidence="1">
    <location>
        <begin position="1997"/>
        <end position="2233"/>
    </location>
</feature>
<evidence type="ECO:0000313" key="3">
    <source>
        <dbReference type="Proteomes" id="UP001430356"/>
    </source>
</evidence>
<feature type="compositionally biased region" description="Low complexity" evidence="1">
    <location>
        <begin position="1059"/>
        <end position="1073"/>
    </location>
</feature>